<evidence type="ECO:0000256" key="3">
    <source>
        <dbReference type="ARBA" id="ARBA00022989"/>
    </source>
</evidence>
<evidence type="ECO:0000313" key="6">
    <source>
        <dbReference type="EMBL" id="OAG45319.1"/>
    </source>
</evidence>
<dbReference type="PANTHER" id="PTHR31465">
    <property type="entry name" value="PROTEIN RTA1-RELATED"/>
    <property type="match status" value="1"/>
</dbReference>
<protein>
    <submittedName>
        <fullName evidence="6">Uncharacterized protein</fullName>
    </submittedName>
</protein>
<evidence type="ECO:0000313" key="7">
    <source>
        <dbReference type="Proteomes" id="UP000077002"/>
    </source>
</evidence>
<gene>
    <name evidence="6" type="ORF">AYO21_00667</name>
</gene>
<dbReference type="GO" id="GO:0016020">
    <property type="term" value="C:membrane"/>
    <property type="evidence" value="ECO:0007669"/>
    <property type="project" value="UniProtKB-SubCell"/>
</dbReference>
<feature type="transmembrane region" description="Helical" evidence="5">
    <location>
        <begin position="203"/>
        <end position="231"/>
    </location>
</feature>
<keyword evidence="4 5" id="KW-0472">Membrane</keyword>
<dbReference type="Pfam" id="PF04479">
    <property type="entry name" value="RTA1"/>
    <property type="match status" value="1"/>
</dbReference>
<dbReference type="EMBL" id="LVKK01000002">
    <property type="protein sequence ID" value="OAG45319.1"/>
    <property type="molecule type" value="Genomic_DNA"/>
</dbReference>
<name>A0A177FQ98_9EURO</name>
<dbReference type="GeneID" id="34595849"/>
<evidence type="ECO:0000256" key="4">
    <source>
        <dbReference type="ARBA" id="ARBA00023136"/>
    </source>
</evidence>
<keyword evidence="3 5" id="KW-1133">Transmembrane helix</keyword>
<evidence type="ECO:0000256" key="5">
    <source>
        <dbReference type="SAM" id="Phobius"/>
    </source>
</evidence>
<dbReference type="InterPro" id="IPR007568">
    <property type="entry name" value="RTA1"/>
</dbReference>
<sequence>MRSKYKCWETTWPLPFACIVMTAGFICREVAAHDHDADSEGSAIQGLFYSATVLTDVVSGGDRPIFTLPLYMLLLLYSVTAAELSWPRLNLTLSYVVIWTFFSAVISCTAQGASTYFNPDASTGAVRSALALLKASLFLQLAPNAAFLFVLFRWLWLLVAARHRPFLSALLALMALIFVRNVFRTVQLFVSPRSPLWTAEAYFWVFEGAVMLGYTVLFHVFHPGILVPTGLEDYRRQRRCS</sequence>
<feature type="transmembrane region" description="Helical" evidence="5">
    <location>
        <begin position="96"/>
        <end position="117"/>
    </location>
</feature>
<comment type="caution">
    <text evidence="6">The sequence shown here is derived from an EMBL/GenBank/DDBJ whole genome shotgun (WGS) entry which is preliminary data.</text>
</comment>
<feature type="transmembrane region" description="Helical" evidence="5">
    <location>
        <begin position="137"/>
        <end position="159"/>
    </location>
</feature>
<feature type="transmembrane region" description="Helical" evidence="5">
    <location>
        <begin position="65"/>
        <end position="84"/>
    </location>
</feature>
<proteinExistence type="predicted"/>
<accession>A0A177FQ98</accession>
<feature type="transmembrane region" description="Helical" evidence="5">
    <location>
        <begin position="166"/>
        <end position="183"/>
    </location>
</feature>
<evidence type="ECO:0000256" key="2">
    <source>
        <dbReference type="ARBA" id="ARBA00022692"/>
    </source>
</evidence>
<dbReference type="OrthoDB" id="3358017at2759"/>
<evidence type="ECO:0000256" key="1">
    <source>
        <dbReference type="ARBA" id="ARBA00004141"/>
    </source>
</evidence>
<dbReference type="RefSeq" id="XP_022517271.1">
    <property type="nucleotide sequence ID" value="XM_022650657.1"/>
</dbReference>
<feature type="transmembrane region" description="Helical" evidence="5">
    <location>
        <begin position="12"/>
        <end position="31"/>
    </location>
</feature>
<dbReference type="PANTHER" id="PTHR31465:SF13">
    <property type="entry name" value="RTA1 DOMAIN PROTEIN-RELATED"/>
    <property type="match status" value="1"/>
</dbReference>
<reference evidence="6 7" key="1">
    <citation type="submission" date="2016-03" db="EMBL/GenBank/DDBJ databases">
        <title>Draft genome sequence of the Fonsecaea monophora CBS 269.37.</title>
        <authorList>
            <person name="Bombassaro A."/>
            <person name="Vinicius W.A."/>
            <person name="De Hoog S."/>
            <person name="Sun J."/>
            <person name="Souza E.M."/>
            <person name="Raittz R.T."/>
            <person name="Costa F."/>
            <person name="Leao A.C."/>
            <person name="Tadra-Sfeir M.Z."/>
            <person name="Baura V."/>
            <person name="Balsanelli E."/>
            <person name="Pedrosa F.O."/>
            <person name="Moreno L.F."/>
            <person name="Steffens M.B."/>
            <person name="Xi L."/>
            <person name="Bocca A.L."/>
            <person name="Felipe M.S."/>
            <person name="Teixeira M."/>
            <person name="Telles Filho F.Q."/>
            <person name="Azevedo C.M."/>
            <person name="Gomes R."/>
            <person name="Vicente V.A."/>
        </authorList>
    </citation>
    <scope>NUCLEOTIDE SEQUENCE [LARGE SCALE GENOMIC DNA]</scope>
    <source>
        <strain evidence="6 7">CBS 269.37</strain>
    </source>
</reference>
<comment type="subcellular location">
    <subcellularLocation>
        <location evidence="1">Membrane</location>
        <topology evidence="1">Multi-pass membrane protein</topology>
    </subcellularLocation>
</comment>
<keyword evidence="7" id="KW-1185">Reference proteome</keyword>
<organism evidence="6 7">
    <name type="scientific">Fonsecaea monophora</name>
    <dbReference type="NCBI Taxonomy" id="254056"/>
    <lineage>
        <taxon>Eukaryota</taxon>
        <taxon>Fungi</taxon>
        <taxon>Dikarya</taxon>
        <taxon>Ascomycota</taxon>
        <taxon>Pezizomycotina</taxon>
        <taxon>Eurotiomycetes</taxon>
        <taxon>Chaetothyriomycetidae</taxon>
        <taxon>Chaetothyriales</taxon>
        <taxon>Herpotrichiellaceae</taxon>
        <taxon>Fonsecaea</taxon>
    </lineage>
</organism>
<dbReference type="AlphaFoldDB" id="A0A177FQ98"/>
<dbReference type="Proteomes" id="UP000077002">
    <property type="component" value="Unassembled WGS sequence"/>
</dbReference>
<keyword evidence="2 5" id="KW-0812">Transmembrane</keyword>